<dbReference type="Proteomes" id="UP001501391">
    <property type="component" value="Unassembled WGS sequence"/>
</dbReference>
<dbReference type="PANTHER" id="PTHR42951:SF4">
    <property type="entry name" value="ACYL-COENZYME A THIOESTERASE MBLAC2"/>
    <property type="match status" value="1"/>
</dbReference>
<evidence type="ECO:0000313" key="3">
    <source>
        <dbReference type="Proteomes" id="UP001501391"/>
    </source>
</evidence>
<dbReference type="PANTHER" id="PTHR42951">
    <property type="entry name" value="METALLO-BETA-LACTAMASE DOMAIN-CONTAINING"/>
    <property type="match status" value="1"/>
</dbReference>
<dbReference type="EMBL" id="BAAAOQ010000015">
    <property type="protein sequence ID" value="GAA2199352.1"/>
    <property type="molecule type" value="Genomic_DNA"/>
</dbReference>
<dbReference type="Gene3D" id="3.60.15.10">
    <property type="entry name" value="Ribonuclease Z/Hydroxyacylglutathione hydrolase-like"/>
    <property type="match status" value="1"/>
</dbReference>
<evidence type="ECO:0000259" key="1">
    <source>
        <dbReference type="SMART" id="SM00849"/>
    </source>
</evidence>
<keyword evidence="3" id="KW-1185">Reference proteome</keyword>
<reference evidence="2 3" key="1">
    <citation type="journal article" date="2019" name="Int. J. Syst. Evol. Microbiol.">
        <title>The Global Catalogue of Microorganisms (GCM) 10K type strain sequencing project: providing services to taxonomists for standard genome sequencing and annotation.</title>
        <authorList>
            <consortium name="The Broad Institute Genomics Platform"/>
            <consortium name="The Broad Institute Genome Sequencing Center for Infectious Disease"/>
            <person name="Wu L."/>
            <person name="Ma J."/>
        </authorList>
    </citation>
    <scope>NUCLEOTIDE SEQUENCE [LARGE SCALE GENOMIC DNA]</scope>
    <source>
        <strain evidence="2 3">JCM 14924</strain>
    </source>
</reference>
<dbReference type="RefSeq" id="WP_346163426.1">
    <property type="nucleotide sequence ID" value="NZ_BAAAOQ010000015.1"/>
</dbReference>
<feature type="domain" description="Metallo-beta-lactamase" evidence="1">
    <location>
        <begin position="28"/>
        <end position="208"/>
    </location>
</feature>
<dbReference type="SMART" id="SM00849">
    <property type="entry name" value="Lactamase_B"/>
    <property type="match status" value="1"/>
</dbReference>
<protein>
    <submittedName>
        <fullName evidence="2">MBL fold metallo-hydrolase</fullName>
    </submittedName>
</protein>
<comment type="caution">
    <text evidence="2">The sequence shown here is derived from an EMBL/GenBank/DDBJ whole genome shotgun (WGS) entry which is preliminary data.</text>
</comment>
<accession>A0ABN3BR92</accession>
<dbReference type="SUPFAM" id="SSF56281">
    <property type="entry name" value="Metallo-hydrolase/oxidoreductase"/>
    <property type="match status" value="1"/>
</dbReference>
<gene>
    <name evidence="2" type="ORF">GCM10009787_45930</name>
</gene>
<proteinExistence type="predicted"/>
<dbReference type="InterPro" id="IPR001279">
    <property type="entry name" value="Metallo-B-lactamas"/>
</dbReference>
<dbReference type="InterPro" id="IPR036866">
    <property type="entry name" value="RibonucZ/Hydroxyglut_hydro"/>
</dbReference>
<dbReference type="InterPro" id="IPR050855">
    <property type="entry name" value="NDM-1-like"/>
</dbReference>
<dbReference type="CDD" id="cd16282">
    <property type="entry name" value="metallo-hydrolase-like_MBL-fold"/>
    <property type="match status" value="1"/>
</dbReference>
<dbReference type="Pfam" id="PF00753">
    <property type="entry name" value="Lactamase_B"/>
    <property type="match status" value="1"/>
</dbReference>
<evidence type="ECO:0000313" key="2">
    <source>
        <dbReference type="EMBL" id="GAA2199352.1"/>
    </source>
</evidence>
<name>A0ABN3BR92_9ACTN</name>
<organism evidence="2 3">
    <name type="scientific">Streptomyces bangladeshensis</name>
    <dbReference type="NCBI Taxonomy" id="295352"/>
    <lineage>
        <taxon>Bacteria</taxon>
        <taxon>Bacillati</taxon>
        <taxon>Actinomycetota</taxon>
        <taxon>Actinomycetes</taxon>
        <taxon>Kitasatosporales</taxon>
        <taxon>Streptomycetaceae</taxon>
        <taxon>Streptomyces</taxon>
    </lineage>
</organism>
<sequence>MTGKTEERLEELGDGVFAHVQLDGGWCLNNSGIIVGSDSTVVVDTAATMRRAAVLRDTVARLSPRPVTTVVNTHHHGDHCFGNCVFGPETSIVAHDLARTELDAGGLALTKLWPDVDWGDVRLRLPDLTFPEQITLHQGGHEIQLIHVGPAHTTNDIVAWLPGPRVLFAGDVVMNGAAPFTLMGSVQGSLAAIERLRALGPEVIVPGHGPVGGLELLDANARYLRWIQRLTAAGRAAGLTPLAVARTADFGEFADLIDGERIVGNLVRAYAEAAGGALGETLDVMAAFGQMIEFHGSTPTCFA</sequence>